<sequence length="124" mass="14323">MQISGLQSLKFWGGTADRNNRKKDTIIFVGAECGIDQVMVHFWRNKWPETCFWEDYEAIGAEATAAVVKAQWPCQKLQKLAHIFQEKGMSRENAINYMAELASESEERKKCAFLRLNEVESKFD</sequence>
<protein>
    <submittedName>
        <fullName evidence="1">Uncharacterized protein</fullName>
    </submittedName>
</protein>
<accession>A0A9W9VMB9</accession>
<dbReference type="OrthoDB" id="4471151at2759"/>
<dbReference type="GeneID" id="81371929"/>
<dbReference type="AlphaFoldDB" id="A0A9W9VMB9"/>
<proteinExistence type="predicted"/>
<dbReference type="EMBL" id="JAPZBU010000009">
    <property type="protein sequence ID" value="KAJ5385771.1"/>
    <property type="molecule type" value="Genomic_DNA"/>
</dbReference>
<dbReference type="Proteomes" id="UP001147747">
    <property type="component" value="Unassembled WGS sequence"/>
</dbReference>
<evidence type="ECO:0000313" key="2">
    <source>
        <dbReference type="Proteomes" id="UP001147747"/>
    </source>
</evidence>
<evidence type="ECO:0000313" key="1">
    <source>
        <dbReference type="EMBL" id="KAJ5385771.1"/>
    </source>
</evidence>
<reference evidence="1" key="1">
    <citation type="submission" date="2022-12" db="EMBL/GenBank/DDBJ databases">
        <authorList>
            <person name="Petersen C."/>
        </authorList>
    </citation>
    <scope>NUCLEOTIDE SEQUENCE</scope>
    <source>
        <strain evidence="1">IBT 29677</strain>
    </source>
</reference>
<reference evidence="1" key="2">
    <citation type="journal article" date="2023" name="IMA Fungus">
        <title>Comparative genomic study of the Penicillium genus elucidates a diverse pangenome and 15 lateral gene transfer events.</title>
        <authorList>
            <person name="Petersen C."/>
            <person name="Sorensen T."/>
            <person name="Nielsen M.R."/>
            <person name="Sondergaard T.E."/>
            <person name="Sorensen J.L."/>
            <person name="Fitzpatrick D.A."/>
            <person name="Frisvad J.C."/>
            <person name="Nielsen K.L."/>
        </authorList>
    </citation>
    <scope>NUCLEOTIDE SEQUENCE</scope>
    <source>
        <strain evidence="1">IBT 29677</strain>
    </source>
</reference>
<name>A0A9W9VMB9_9EURO</name>
<dbReference type="RefSeq" id="XP_056483569.1">
    <property type="nucleotide sequence ID" value="XM_056632949.1"/>
</dbReference>
<keyword evidence="2" id="KW-1185">Reference proteome</keyword>
<comment type="caution">
    <text evidence="1">The sequence shown here is derived from an EMBL/GenBank/DDBJ whole genome shotgun (WGS) entry which is preliminary data.</text>
</comment>
<gene>
    <name evidence="1" type="ORF">N7509_008312</name>
</gene>
<organism evidence="1 2">
    <name type="scientific">Penicillium cosmopolitanum</name>
    <dbReference type="NCBI Taxonomy" id="1131564"/>
    <lineage>
        <taxon>Eukaryota</taxon>
        <taxon>Fungi</taxon>
        <taxon>Dikarya</taxon>
        <taxon>Ascomycota</taxon>
        <taxon>Pezizomycotina</taxon>
        <taxon>Eurotiomycetes</taxon>
        <taxon>Eurotiomycetidae</taxon>
        <taxon>Eurotiales</taxon>
        <taxon>Aspergillaceae</taxon>
        <taxon>Penicillium</taxon>
    </lineage>
</organism>